<name>A0A225W4G1_9STRA</name>
<dbReference type="Proteomes" id="UP000198211">
    <property type="component" value="Unassembled WGS sequence"/>
</dbReference>
<comment type="caution">
    <text evidence="1">The sequence shown here is derived from an EMBL/GenBank/DDBJ whole genome shotgun (WGS) entry which is preliminary data.</text>
</comment>
<dbReference type="OrthoDB" id="111473at2759"/>
<feature type="non-terminal residue" evidence="1">
    <location>
        <position position="1"/>
    </location>
</feature>
<accession>A0A225W4G1</accession>
<protein>
    <submittedName>
        <fullName evidence="1">Uncharacterized protein</fullName>
    </submittedName>
</protein>
<proteinExistence type="predicted"/>
<dbReference type="EMBL" id="NBNE01001996">
    <property type="protein sequence ID" value="OWZ11907.1"/>
    <property type="molecule type" value="Genomic_DNA"/>
</dbReference>
<evidence type="ECO:0000313" key="1">
    <source>
        <dbReference type="EMBL" id="OWZ11907.1"/>
    </source>
</evidence>
<gene>
    <name evidence="1" type="ORF">PHMEG_00015005</name>
</gene>
<keyword evidence="2" id="KW-1185">Reference proteome</keyword>
<dbReference type="AlphaFoldDB" id="A0A225W4G1"/>
<sequence length="240" mass="27248">FERQVFLVQTSRAFLWPEEVKIDLLGNYVSGKTKRYYNRQVAVWASQTSTLRNVLVDHGMVNSKGKAVTNVIMAALEKEAAESCEMAPDEQWAGLVEFHPRNKAATAKQFEHALVISEKLFDCKAPEEASLDFGSGKEVADPCKHGVVPNAYVKADKEAELGFLTRLPQGFEISEEKLKKLGVTSEEEQVLELQEALFRLKQAGRLWSKILQQKPHDAGFRQSLTDMCVYYRWDEGLYSW</sequence>
<reference evidence="2" key="1">
    <citation type="submission" date="2017-03" db="EMBL/GenBank/DDBJ databases">
        <title>Phytopthora megakarya and P. palmivora, two closely related causual agents of cacao black pod achieved similar genome size and gene model numbers by different mechanisms.</title>
        <authorList>
            <person name="Ali S."/>
            <person name="Shao J."/>
            <person name="Larry D.J."/>
            <person name="Kronmiller B."/>
            <person name="Shen D."/>
            <person name="Strem M.D."/>
            <person name="Melnick R.L."/>
            <person name="Guiltinan M.J."/>
            <person name="Tyler B.M."/>
            <person name="Meinhardt L.W."/>
            <person name="Bailey B.A."/>
        </authorList>
    </citation>
    <scope>NUCLEOTIDE SEQUENCE [LARGE SCALE GENOMIC DNA]</scope>
    <source>
        <strain evidence="2">zdho120</strain>
    </source>
</reference>
<organism evidence="1 2">
    <name type="scientific">Phytophthora megakarya</name>
    <dbReference type="NCBI Taxonomy" id="4795"/>
    <lineage>
        <taxon>Eukaryota</taxon>
        <taxon>Sar</taxon>
        <taxon>Stramenopiles</taxon>
        <taxon>Oomycota</taxon>
        <taxon>Peronosporomycetes</taxon>
        <taxon>Peronosporales</taxon>
        <taxon>Peronosporaceae</taxon>
        <taxon>Phytophthora</taxon>
    </lineage>
</organism>
<evidence type="ECO:0000313" key="2">
    <source>
        <dbReference type="Proteomes" id="UP000198211"/>
    </source>
</evidence>